<reference evidence="2" key="1">
    <citation type="submission" date="2015-01" db="EMBL/GenBank/DDBJ databases">
        <title>The Genome Sequence of Cladophialophora bantiana CBS 173.52.</title>
        <authorList>
            <consortium name="The Broad Institute Genomics Platform"/>
            <person name="Cuomo C."/>
            <person name="de Hoog S."/>
            <person name="Gorbushina A."/>
            <person name="Stielow B."/>
            <person name="Teixiera M."/>
            <person name="Abouelleil A."/>
            <person name="Chapman S.B."/>
            <person name="Priest M."/>
            <person name="Young S.K."/>
            <person name="Wortman J."/>
            <person name="Nusbaum C."/>
            <person name="Birren B."/>
        </authorList>
    </citation>
    <scope>NUCLEOTIDE SEQUENCE [LARGE SCALE GENOMIC DNA]</scope>
    <source>
        <strain evidence="2">CBS 173.52</strain>
    </source>
</reference>
<dbReference type="AlphaFoldDB" id="A0A0D2HYK3"/>
<evidence type="ECO:0000256" key="1">
    <source>
        <dbReference type="SAM" id="MobiDB-lite"/>
    </source>
</evidence>
<name>A0A0D2HYK3_CLAB1</name>
<keyword evidence="3" id="KW-1185">Reference proteome</keyword>
<feature type="region of interest" description="Disordered" evidence="1">
    <location>
        <begin position="30"/>
        <end position="80"/>
    </location>
</feature>
<accession>A0A0D2HYK3</accession>
<feature type="compositionally biased region" description="Low complexity" evidence="1">
    <location>
        <begin position="141"/>
        <end position="152"/>
    </location>
</feature>
<feature type="compositionally biased region" description="Pro residues" evidence="1">
    <location>
        <begin position="66"/>
        <end position="79"/>
    </location>
</feature>
<feature type="compositionally biased region" description="Pro residues" evidence="1">
    <location>
        <begin position="113"/>
        <end position="140"/>
    </location>
</feature>
<sequence>MACLPPSYFPVAMSAPTQGPGLIGKTVYHYMTRDGGPPNKGAPPSGPPSSAPPPYSLMPPCQGPFCSPPSQPHPGPFFIPPGNGLPGAVCVPNGPAPPAPPPPPPSAGAWYQPPAPPPPPASGPPPPAPPPPPPPPPPPSVAGAVAHAASQAPEPPVSGNRVKDRLLVVKDSGGHGHVASKHLATFHLFTYNVIDKYSVNAHNQFYIPPHACEPFRVMTAAYSMPIEELIEQLDCVKVAPPVYPRYAIGLAEAFDIGNGWFQVGSKFHLDEDKSKQTIQEAWSSSIGEAGESRPKYLIRLPGKRPGQ</sequence>
<dbReference type="GeneID" id="27702773"/>
<dbReference type="PRINTS" id="PR01217">
    <property type="entry name" value="PRICHEXTENSN"/>
</dbReference>
<feature type="region of interest" description="Disordered" evidence="1">
    <location>
        <begin position="98"/>
        <end position="161"/>
    </location>
</feature>
<dbReference type="Proteomes" id="UP000053789">
    <property type="component" value="Unassembled WGS sequence"/>
</dbReference>
<dbReference type="HOGENOM" id="CLU_070109_0_0_1"/>
<feature type="compositionally biased region" description="Pro residues" evidence="1">
    <location>
        <begin position="40"/>
        <end position="57"/>
    </location>
</feature>
<evidence type="ECO:0000313" key="2">
    <source>
        <dbReference type="EMBL" id="KIW89689.1"/>
    </source>
</evidence>
<dbReference type="VEuPathDB" id="FungiDB:Z519_09845"/>
<evidence type="ECO:0000313" key="3">
    <source>
        <dbReference type="Proteomes" id="UP000053789"/>
    </source>
</evidence>
<dbReference type="EMBL" id="KN846995">
    <property type="protein sequence ID" value="KIW89689.1"/>
    <property type="molecule type" value="Genomic_DNA"/>
</dbReference>
<gene>
    <name evidence="2" type="ORF">Z519_09845</name>
</gene>
<organism evidence="2 3">
    <name type="scientific">Cladophialophora bantiana (strain ATCC 10958 / CBS 173.52 / CDC B-1940 / NIH 8579)</name>
    <name type="common">Xylohypha bantiana</name>
    <dbReference type="NCBI Taxonomy" id="1442370"/>
    <lineage>
        <taxon>Eukaryota</taxon>
        <taxon>Fungi</taxon>
        <taxon>Dikarya</taxon>
        <taxon>Ascomycota</taxon>
        <taxon>Pezizomycotina</taxon>
        <taxon>Eurotiomycetes</taxon>
        <taxon>Chaetothyriomycetidae</taxon>
        <taxon>Chaetothyriales</taxon>
        <taxon>Herpotrichiellaceae</taxon>
        <taxon>Cladophialophora</taxon>
    </lineage>
</organism>
<dbReference type="OrthoDB" id="4158866at2759"/>
<dbReference type="RefSeq" id="XP_016616358.1">
    <property type="nucleotide sequence ID" value="XM_016767566.1"/>
</dbReference>
<protein>
    <submittedName>
        <fullName evidence="2">Uncharacterized protein</fullName>
    </submittedName>
</protein>
<proteinExistence type="predicted"/>